<feature type="signal peptide" evidence="2">
    <location>
        <begin position="1"/>
        <end position="22"/>
    </location>
</feature>
<feature type="compositionally biased region" description="Polar residues" evidence="1">
    <location>
        <begin position="337"/>
        <end position="365"/>
    </location>
</feature>
<feature type="region of interest" description="Disordered" evidence="1">
    <location>
        <begin position="198"/>
        <end position="396"/>
    </location>
</feature>
<sequence length="396" mass="46762">MKRMMITLFAIGMVAMSSTSMAMSTSRVRKETRFLTDKMAYELNLNTRQYNDAYEINFDFLYAVRNILDDVTRGEEWALDDYYYYLDLRNDDLRWVLNDWQYRSFMSREYFYRPIYADRGGWSFRIYLNYSNPTLFYFGLPVHYHTYTGSHCRVYYGDVSFYRGRYHHNVFVGVHSVRNDRVYYSHRRSDFGKVTFRSDSHRRPEHRNMDDLYSNRKGNSSRRNNVSVENRIRIEGANVTTGRTENDNSRRNENVRREDSRRIETENRERDNSRRHNAPEVRSNGSSIRFTPVKEVRSESSRRTIESRSDSRPSINEGRSEGVRSESSSSGRRANMNRPSAPSNVRTENSGRNNETRSISAPSNTRSESRSSAGNSSRRSSSDNERDSRSSRSERR</sequence>
<dbReference type="RefSeq" id="WP_024995265.1">
    <property type="nucleotide sequence ID" value="NZ_ATZI01000001.1"/>
</dbReference>
<dbReference type="EMBL" id="BAJS01000001">
    <property type="protein sequence ID" value="GAK34972.1"/>
    <property type="molecule type" value="Genomic_DNA"/>
</dbReference>
<reference evidence="3 4" key="1">
    <citation type="journal article" date="2015" name="Microbes Environ.">
        <title>Distribution and evolution of nitrogen fixation genes in the phylum bacteroidetes.</title>
        <authorList>
            <person name="Inoue J."/>
            <person name="Oshima K."/>
            <person name="Suda W."/>
            <person name="Sakamoto M."/>
            <person name="Iino T."/>
            <person name="Noda S."/>
            <person name="Hongoh Y."/>
            <person name="Hattori M."/>
            <person name="Ohkuma M."/>
        </authorList>
    </citation>
    <scope>NUCLEOTIDE SEQUENCE [LARGE SCALE GENOMIC DNA]</scope>
    <source>
        <strain evidence="3 4">JCM 15093</strain>
    </source>
</reference>
<proteinExistence type="predicted"/>
<gene>
    <name evidence="3" type="ORF">JCM15093_45</name>
</gene>
<feature type="compositionally biased region" description="Low complexity" evidence="1">
    <location>
        <begin position="370"/>
        <end position="379"/>
    </location>
</feature>
<name>A0A069CXK6_9BACE</name>
<dbReference type="STRING" id="1121097.GCA_000428125_00484"/>
<feature type="compositionally biased region" description="Basic and acidic residues" evidence="1">
    <location>
        <begin position="292"/>
        <end position="311"/>
    </location>
</feature>
<keyword evidence="2" id="KW-0732">Signal</keyword>
<comment type="caution">
    <text evidence="3">The sequence shown here is derived from an EMBL/GenBank/DDBJ whole genome shotgun (WGS) entry which is preliminary data.</text>
</comment>
<dbReference type="eggNOG" id="ENOG50347K1">
    <property type="taxonomic scope" value="Bacteria"/>
</dbReference>
<dbReference type="AlphaFoldDB" id="A0A069CXK6"/>
<accession>A0A069CXK6</accession>
<dbReference type="OrthoDB" id="1068046at2"/>
<evidence type="ECO:0000256" key="2">
    <source>
        <dbReference type="SAM" id="SignalP"/>
    </source>
</evidence>
<evidence type="ECO:0000313" key="3">
    <source>
        <dbReference type="EMBL" id="GAK34972.1"/>
    </source>
</evidence>
<evidence type="ECO:0000256" key="1">
    <source>
        <dbReference type="SAM" id="MobiDB-lite"/>
    </source>
</evidence>
<feature type="compositionally biased region" description="Basic and acidic residues" evidence="1">
    <location>
        <begin position="244"/>
        <end position="279"/>
    </location>
</feature>
<organism evidence="3 4">
    <name type="scientific">Bacteroides graminisolvens DSM 19988 = JCM 15093</name>
    <dbReference type="NCBI Taxonomy" id="1121097"/>
    <lineage>
        <taxon>Bacteria</taxon>
        <taxon>Pseudomonadati</taxon>
        <taxon>Bacteroidota</taxon>
        <taxon>Bacteroidia</taxon>
        <taxon>Bacteroidales</taxon>
        <taxon>Bacteroidaceae</taxon>
        <taxon>Bacteroides</taxon>
    </lineage>
</organism>
<feature type="compositionally biased region" description="Basic and acidic residues" evidence="1">
    <location>
        <begin position="198"/>
        <end position="214"/>
    </location>
</feature>
<keyword evidence="4" id="KW-1185">Reference proteome</keyword>
<feature type="compositionally biased region" description="Low complexity" evidence="1">
    <location>
        <begin position="215"/>
        <end position="229"/>
    </location>
</feature>
<feature type="chain" id="PRO_5001659680" evidence="2">
    <location>
        <begin position="23"/>
        <end position="396"/>
    </location>
</feature>
<protein>
    <submittedName>
        <fullName evidence="3">Uncharacterized protein</fullName>
    </submittedName>
</protein>
<dbReference type="Proteomes" id="UP000027601">
    <property type="component" value="Unassembled WGS sequence"/>
</dbReference>
<feature type="compositionally biased region" description="Basic and acidic residues" evidence="1">
    <location>
        <begin position="380"/>
        <end position="396"/>
    </location>
</feature>
<evidence type="ECO:0000313" key="4">
    <source>
        <dbReference type="Proteomes" id="UP000027601"/>
    </source>
</evidence>